<reference evidence="2 3" key="1">
    <citation type="submission" date="2023-08" db="EMBL/GenBank/DDBJ databases">
        <authorList>
            <person name="Kumar R."/>
        </authorList>
    </citation>
    <scope>NUCLEOTIDE SEQUENCE [LARGE SCALE GENOMIC DNA]</scope>
    <source>
        <strain evidence="2 3">LUR13</strain>
    </source>
</reference>
<dbReference type="EMBL" id="JAVAJI010000022">
    <property type="protein sequence ID" value="MDP4545675.1"/>
    <property type="molecule type" value="Genomic_DNA"/>
</dbReference>
<evidence type="ECO:0000259" key="1">
    <source>
        <dbReference type="SMART" id="SM00507"/>
    </source>
</evidence>
<evidence type="ECO:0000313" key="2">
    <source>
        <dbReference type="EMBL" id="MDP4545675.1"/>
    </source>
</evidence>
<keyword evidence="3" id="KW-1185">Reference proteome</keyword>
<name>A0ABT9HIR8_9GAMM</name>
<feature type="domain" description="HNH nuclease" evidence="1">
    <location>
        <begin position="196"/>
        <end position="254"/>
    </location>
</feature>
<dbReference type="RefSeq" id="WP_068405734.1">
    <property type="nucleotide sequence ID" value="NZ_JAVAJI010000022.1"/>
</dbReference>
<sequence length="282" mass="31607">MFEIGKIYNRRSDIHSIYKGQQYGGIATPAEHPYIFIFTGDAGGEYGYIDDFDPNGTFKYTGEGQEGDMRMTKGNLAIHDHQKNNKEILLFESTSRGFVRFLGYCNYVFHHIAERPDRNGELRDAIVFHLDIVNTKNTDIAQTLSPKVVEAPKAVYITKPSKGKSLQQLREIALSSTPTHASTKEKIQSIQNRSTAIKLYAKKRANGICEGCNETAPFETKSGPYLEIHHLTRLADGGADLPQNIIALCPTCHRKAHYSLDCLEFNNQLINKVAAIEAKLIE</sequence>
<comment type="caution">
    <text evidence="2">The sequence shown here is derived from an EMBL/GenBank/DDBJ whole genome shotgun (WGS) entry which is preliminary data.</text>
</comment>
<accession>A0ABT9HIR8</accession>
<protein>
    <submittedName>
        <fullName evidence="2">HNH endonuclease signature motif containing protein</fullName>
    </submittedName>
</protein>
<dbReference type="InterPro" id="IPR003615">
    <property type="entry name" value="HNH_nuc"/>
</dbReference>
<dbReference type="Gene3D" id="1.10.30.50">
    <property type="match status" value="1"/>
</dbReference>
<evidence type="ECO:0000313" key="3">
    <source>
        <dbReference type="Proteomes" id="UP001228171"/>
    </source>
</evidence>
<dbReference type="Pfam" id="PF26348">
    <property type="entry name" value="SRA_ScoMcrA"/>
    <property type="match status" value="1"/>
</dbReference>
<dbReference type="InterPro" id="IPR002711">
    <property type="entry name" value="HNH"/>
</dbReference>
<gene>
    <name evidence="2" type="ORF">Q8P09_11370</name>
</gene>
<dbReference type="Pfam" id="PF01844">
    <property type="entry name" value="HNH"/>
    <property type="match status" value="1"/>
</dbReference>
<dbReference type="SMART" id="SM00507">
    <property type="entry name" value="HNHc"/>
    <property type="match status" value="1"/>
</dbReference>
<organism evidence="2 3">
    <name type="scientific">Psychrobacter faecalis</name>
    <dbReference type="NCBI Taxonomy" id="180588"/>
    <lineage>
        <taxon>Bacteria</taxon>
        <taxon>Pseudomonadati</taxon>
        <taxon>Pseudomonadota</taxon>
        <taxon>Gammaproteobacteria</taxon>
        <taxon>Moraxellales</taxon>
        <taxon>Moraxellaceae</taxon>
        <taxon>Psychrobacter</taxon>
    </lineage>
</organism>
<keyword evidence="2" id="KW-0255">Endonuclease</keyword>
<dbReference type="GO" id="GO:0004519">
    <property type="term" value="F:endonuclease activity"/>
    <property type="evidence" value="ECO:0007669"/>
    <property type="project" value="UniProtKB-KW"/>
</dbReference>
<keyword evidence="2" id="KW-0540">Nuclease</keyword>
<dbReference type="CDD" id="cd00085">
    <property type="entry name" value="HNHc"/>
    <property type="match status" value="1"/>
</dbReference>
<dbReference type="InterPro" id="IPR058712">
    <property type="entry name" value="SRA_ScoMcrA"/>
</dbReference>
<dbReference type="Proteomes" id="UP001228171">
    <property type="component" value="Unassembled WGS sequence"/>
</dbReference>
<keyword evidence="2" id="KW-0378">Hydrolase</keyword>
<proteinExistence type="predicted"/>